<dbReference type="GO" id="GO:0031965">
    <property type="term" value="C:nuclear membrane"/>
    <property type="evidence" value="ECO:0007669"/>
    <property type="project" value="TreeGrafter"/>
</dbReference>
<gene>
    <name evidence="5" type="ORF">CLUMA_CG019534</name>
</gene>
<evidence type="ECO:0000256" key="2">
    <source>
        <dbReference type="ARBA" id="ARBA00006199"/>
    </source>
</evidence>
<comment type="similarity">
    <text evidence="2">Belongs to the cut8/STS1 family.</text>
</comment>
<dbReference type="EMBL" id="CVRI01000067">
    <property type="protein sequence ID" value="CRL06831.1"/>
    <property type="molecule type" value="Genomic_DNA"/>
</dbReference>
<organism evidence="5 6">
    <name type="scientific">Clunio marinus</name>
    <dbReference type="NCBI Taxonomy" id="568069"/>
    <lineage>
        <taxon>Eukaryota</taxon>
        <taxon>Metazoa</taxon>
        <taxon>Ecdysozoa</taxon>
        <taxon>Arthropoda</taxon>
        <taxon>Hexapoda</taxon>
        <taxon>Insecta</taxon>
        <taxon>Pterygota</taxon>
        <taxon>Neoptera</taxon>
        <taxon>Endopterygota</taxon>
        <taxon>Diptera</taxon>
        <taxon>Nematocera</taxon>
        <taxon>Chironomoidea</taxon>
        <taxon>Chironomidae</taxon>
        <taxon>Clunio</taxon>
    </lineage>
</organism>
<name>A0A1J1J395_9DIPT</name>
<dbReference type="PANTHER" id="PTHR28032">
    <property type="entry name" value="FI02826P"/>
    <property type="match status" value="1"/>
</dbReference>
<keyword evidence="6" id="KW-1185">Reference proteome</keyword>
<evidence type="ECO:0000256" key="4">
    <source>
        <dbReference type="SAM" id="MobiDB-lite"/>
    </source>
</evidence>
<accession>A0A1J1J395</accession>
<feature type="compositionally biased region" description="Low complexity" evidence="4">
    <location>
        <begin position="158"/>
        <end position="176"/>
    </location>
</feature>
<evidence type="ECO:0000256" key="1">
    <source>
        <dbReference type="ARBA" id="ARBA00004123"/>
    </source>
</evidence>
<keyword evidence="3" id="KW-0539">Nucleus</keyword>
<dbReference type="InterPro" id="IPR038422">
    <property type="entry name" value="Cut8/Sts1_sf"/>
</dbReference>
<evidence type="ECO:0000313" key="5">
    <source>
        <dbReference type="EMBL" id="CRL06831.1"/>
    </source>
</evidence>
<protein>
    <submittedName>
        <fullName evidence="5">CLUMA_CG019534, isoform A</fullName>
    </submittedName>
</protein>
<dbReference type="GO" id="GO:0031144">
    <property type="term" value="P:proteasome localization"/>
    <property type="evidence" value="ECO:0007669"/>
    <property type="project" value="InterPro"/>
</dbReference>
<proteinExistence type="inferred from homology"/>
<dbReference type="Proteomes" id="UP000183832">
    <property type="component" value="Unassembled WGS sequence"/>
</dbReference>
<evidence type="ECO:0000313" key="6">
    <source>
        <dbReference type="Proteomes" id="UP000183832"/>
    </source>
</evidence>
<dbReference type="Pfam" id="PF08559">
    <property type="entry name" value="Cut8"/>
    <property type="match status" value="1"/>
</dbReference>
<dbReference type="PANTHER" id="PTHR28032:SF1">
    <property type="entry name" value="FI02826P"/>
    <property type="match status" value="1"/>
</dbReference>
<sequence>MSILDLRPSPADLSDIPFILEQLNIMDSHNNNSNDGVIANDSFEDEEEEYDGRNSLRRSVDERALVPRISSLENSLVGHIHNSIPSLDEMVIRQRGRKKQPAKISWSPVKSPFKTPTKKSSSLHMSLLSPSPAKNLFNNSTSMTLRSSPRKRIFVDAPSKPTTQNPTTSTPTMTPPKRFKFFNDNTTNRANDNVPIRTLLKGLDQDQLINIICDISSQNSAVEESVRKNLPLPDIRSYEEKICELRKSITRSSPRSRLLSKTDGAAFSRASPHLIAFKKAIYNHCKILNDSQHYEALIDYILMVWPYVRALPLWDDVSHNILRKDCFKVLTLNARSAIRNGGMKLSLEKVKSFRCKLSSMAADHPDILKCHDALVSLGRKLDA</sequence>
<dbReference type="GO" id="GO:0071630">
    <property type="term" value="P:nuclear protein quality control by the ubiquitin-proteasome system"/>
    <property type="evidence" value="ECO:0007669"/>
    <property type="project" value="InterPro"/>
</dbReference>
<dbReference type="Gene3D" id="1.20.58.1590">
    <property type="entry name" value="Tethering factor for nuclear proteasome Cut8/Sts1"/>
    <property type="match status" value="1"/>
</dbReference>
<comment type="subcellular location">
    <subcellularLocation>
        <location evidence="1">Nucleus</location>
    </subcellularLocation>
</comment>
<feature type="region of interest" description="Disordered" evidence="4">
    <location>
        <begin position="29"/>
        <end position="55"/>
    </location>
</feature>
<dbReference type="InterPro" id="IPR013868">
    <property type="entry name" value="Cut8/Sts1_fam"/>
</dbReference>
<dbReference type="OrthoDB" id="10061064at2759"/>
<feature type="region of interest" description="Disordered" evidence="4">
    <location>
        <begin position="156"/>
        <end position="178"/>
    </location>
</feature>
<dbReference type="GO" id="GO:0070628">
    <property type="term" value="F:proteasome binding"/>
    <property type="evidence" value="ECO:0007669"/>
    <property type="project" value="TreeGrafter"/>
</dbReference>
<feature type="compositionally biased region" description="Low complexity" evidence="4">
    <location>
        <begin position="107"/>
        <end position="125"/>
    </location>
</feature>
<feature type="region of interest" description="Disordered" evidence="4">
    <location>
        <begin position="98"/>
        <end position="125"/>
    </location>
</feature>
<dbReference type="AlphaFoldDB" id="A0A1J1J395"/>
<evidence type="ECO:0000256" key="3">
    <source>
        <dbReference type="ARBA" id="ARBA00023242"/>
    </source>
</evidence>
<reference evidence="5 6" key="1">
    <citation type="submission" date="2015-04" db="EMBL/GenBank/DDBJ databases">
        <authorList>
            <person name="Syromyatnikov M.Y."/>
            <person name="Popov V.N."/>
        </authorList>
    </citation>
    <scope>NUCLEOTIDE SEQUENCE [LARGE SCALE GENOMIC DNA]</scope>
</reference>